<dbReference type="RefSeq" id="WP_218896165.1">
    <property type="nucleotide sequence ID" value="NZ_JACCCQ010000001.1"/>
</dbReference>
<dbReference type="SUPFAM" id="SSF52540">
    <property type="entry name" value="P-loop containing nucleoside triphosphate hydrolases"/>
    <property type="match status" value="1"/>
</dbReference>
<dbReference type="EMBL" id="JACCCQ010000001">
    <property type="protein sequence ID" value="NYF58814.1"/>
    <property type="molecule type" value="Genomic_DNA"/>
</dbReference>
<evidence type="ECO:0000313" key="2">
    <source>
        <dbReference type="EMBL" id="NYF58814.1"/>
    </source>
</evidence>
<dbReference type="InterPro" id="IPR027417">
    <property type="entry name" value="P-loop_NTPase"/>
</dbReference>
<keyword evidence="3" id="KW-1185">Reference proteome</keyword>
<comment type="caution">
    <text evidence="2">The sequence shown here is derived from an EMBL/GenBank/DDBJ whole genome shotgun (WGS) entry which is preliminary data.</text>
</comment>
<dbReference type="InterPro" id="IPR003959">
    <property type="entry name" value="ATPase_AAA_core"/>
</dbReference>
<dbReference type="Pfam" id="PF13304">
    <property type="entry name" value="AAA_21"/>
    <property type="match status" value="1"/>
</dbReference>
<reference evidence="2 3" key="1">
    <citation type="submission" date="2020-07" db="EMBL/GenBank/DDBJ databases">
        <title>Sequencing the genomes of 1000 actinobacteria strains.</title>
        <authorList>
            <person name="Klenk H.-P."/>
        </authorList>
    </citation>
    <scope>NUCLEOTIDE SEQUENCE [LARGE SCALE GENOMIC DNA]</scope>
    <source>
        <strain evidence="2 3">DSM 43814</strain>
    </source>
</reference>
<dbReference type="InterPro" id="IPR051396">
    <property type="entry name" value="Bact_Antivir_Def_Nuclease"/>
</dbReference>
<gene>
    <name evidence="2" type="ORF">HDA35_004645</name>
</gene>
<dbReference type="Gene3D" id="3.40.50.300">
    <property type="entry name" value="P-loop containing nucleotide triphosphate hydrolases"/>
    <property type="match status" value="1"/>
</dbReference>
<organism evidence="2 3">
    <name type="scientific">Micromonospora purpureochromogenes</name>
    <dbReference type="NCBI Taxonomy" id="47872"/>
    <lineage>
        <taxon>Bacteria</taxon>
        <taxon>Bacillati</taxon>
        <taxon>Actinomycetota</taxon>
        <taxon>Actinomycetes</taxon>
        <taxon>Micromonosporales</taxon>
        <taxon>Micromonosporaceae</taxon>
        <taxon>Micromonospora</taxon>
    </lineage>
</organism>
<evidence type="ECO:0000259" key="1">
    <source>
        <dbReference type="Pfam" id="PF13304"/>
    </source>
</evidence>
<accession>A0ABX2RU82</accession>
<feature type="domain" description="ATPase AAA-type core" evidence="1">
    <location>
        <begin position="357"/>
        <end position="424"/>
    </location>
</feature>
<evidence type="ECO:0000313" key="3">
    <source>
        <dbReference type="Proteomes" id="UP000631553"/>
    </source>
</evidence>
<proteinExistence type="predicted"/>
<name>A0ABX2RU82_9ACTN</name>
<sequence>MTDTYPPIGLTPNTAYLFRSNWNDWWEWHTQFFLTYCDIHGVLHDIGSVKISEFGLPPAPAGGSPRLPESFETLDAQFFSLGQEDTYYENLNRLGVTTRDAILDSLRDIVRDDALLGEALDEESTQRSLMRFVTHSMIILQFRRIASGGARLTTFKFAYTPALEVVDGLATEPPRLDFEVIPNSQPPTNIHVLIGSNAVGKTHLLQYMTRAVLGDDPEHDPKIGRYSIAIEGDEVTRFANVVSVSFSAFDQFEPIGERAVAPGEVGYRYVGLRKVPRNKEADRRALPPKDPSFFAREFSKSLKDVVAGPAVARWRRALSVLASDPIFSDVGALELSDAANDLAEASLMTQARSLFGRLSSGHKIVMLTMTRLVELVEEKTLVVIDEPEAHLHPPLLSAFVRALSELLVDRNGVAVIATHSPVILQEVPSRCVYTLRRSGHSLKASRPKIETFGENVGVLTHEAFGLEVTQSGFHQLLRNEVDTGMSYDTILQRFDKRLGGEARAILQGLIAIRDREARS</sequence>
<dbReference type="Proteomes" id="UP000631553">
    <property type="component" value="Unassembled WGS sequence"/>
</dbReference>
<dbReference type="PANTHER" id="PTHR43581">
    <property type="entry name" value="ATP/GTP PHOSPHATASE"/>
    <property type="match status" value="1"/>
</dbReference>
<dbReference type="PANTHER" id="PTHR43581:SF2">
    <property type="entry name" value="EXCINUCLEASE ATPASE SUBUNIT"/>
    <property type="match status" value="1"/>
</dbReference>
<protein>
    <submittedName>
        <fullName evidence="2">Cdc6-like AAA superfamily ATPase</fullName>
    </submittedName>
</protein>